<evidence type="ECO:0000313" key="3">
    <source>
        <dbReference type="Proteomes" id="UP000249134"/>
    </source>
</evidence>
<keyword evidence="3" id="KW-1185">Reference proteome</keyword>
<name>A0A2X4VP82_LEDLE</name>
<dbReference type="RefSeq" id="WP_066136421.1">
    <property type="nucleotide sequence ID" value="NZ_CBCSGM010000001.1"/>
</dbReference>
<dbReference type="Proteomes" id="UP000249134">
    <property type="component" value="Chromosome 1"/>
</dbReference>
<reference evidence="2 3" key="1">
    <citation type="submission" date="2018-06" db="EMBL/GenBank/DDBJ databases">
        <authorList>
            <consortium name="Pathogen Informatics"/>
            <person name="Doyle S."/>
        </authorList>
    </citation>
    <scope>NUCLEOTIDE SEQUENCE [LARGE SCALE GENOMIC DNA]</scope>
    <source>
        <strain evidence="2 3">NCTC4824</strain>
    </source>
</reference>
<feature type="transmembrane region" description="Helical" evidence="1">
    <location>
        <begin position="100"/>
        <end position="119"/>
    </location>
</feature>
<dbReference type="KEGG" id="blen:NCTC4824_01174"/>
<organism evidence="2 3">
    <name type="scientific">Lederbergia lenta</name>
    <name type="common">Bacillus lentus</name>
    <dbReference type="NCBI Taxonomy" id="1467"/>
    <lineage>
        <taxon>Bacteria</taxon>
        <taxon>Bacillati</taxon>
        <taxon>Bacillota</taxon>
        <taxon>Bacilli</taxon>
        <taxon>Bacillales</taxon>
        <taxon>Bacillaceae</taxon>
        <taxon>Lederbergia</taxon>
    </lineage>
</organism>
<dbReference type="STRING" id="1348624.GCA_001591545_00270"/>
<evidence type="ECO:0000313" key="2">
    <source>
        <dbReference type="EMBL" id="SQI53926.1"/>
    </source>
</evidence>
<dbReference type="InterPro" id="IPR006938">
    <property type="entry name" value="DUF624"/>
</dbReference>
<accession>A0A2X4VP82</accession>
<feature type="transmembrane region" description="Helical" evidence="1">
    <location>
        <begin position="173"/>
        <end position="192"/>
    </location>
</feature>
<proteinExistence type="predicted"/>
<dbReference type="AlphaFoldDB" id="A0A2X4VP82"/>
<protein>
    <submittedName>
        <fullName evidence="2">Predicted integral membrane protein</fullName>
    </submittedName>
</protein>
<gene>
    <name evidence="2" type="ORF">NCTC4824_01174</name>
</gene>
<keyword evidence="1" id="KW-0812">Transmembrane</keyword>
<dbReference type="Pfam" id="PF04854">
    <property type="entry name" value="DUF624"/>
    <property type="match status" value="1"/>
</dbReference>
<sequence length="226" mass="26407">MNNRKEFGQGIFFMISNHIYWLTLTNIYFVLCNTIFLFFFMALEPVFSNLIIIFLALIPTGPAIMALCYVMDKLVRDKEISPTRDFFYGYKVNFKDTLKVWIPMLALLFILIVDLQYFYAESTVINQVLSIVFLVALIVLICLSLYVFPITAKFKFRIRDVYKLSIYYSFKKLKISFGNIGIIIIALFFMFITSNFLILFIAGALCYLLTLNSKDIIEDIKLNYTK</sequence>
<feature type="transmembrane region" description="Helical" evidence="1">
    <location>
        <begin position="198"/>
        <end position="217"/>
    </location>
</feature>
<feature type="transmembrane region" description="Helical" evidence="1">
    <location>
        <begin position="49"/>
        <end position="70"/>
    </location>
</feature>
<evidence type="ECO:0000256" key="1">
    <source>
        <dbReference type="SAM" id="Phobius"/>
    </source>
</evidence>
<feature type="transmembrane region" description="Helical" evidence="1">
    <location>
        <begin position="131"/>
        <end position="152"/>
    </location>
</feature>
<dbReference type="EMBL" id="LS483476">
    <property type="protein sequence ID" value="SQI53926.1"/>
    <property type="molecule type" value="Genomic_DNA"/>
</dbReference>
<feature type="transmembrane region" description="Helical" evidence="1">
    <location>
        <begin position="20"/>
        <end position="43"/>
    </location>
</feature>
<keyword evidence="1" id="KW-1133">Transmembrane helix</keyword>
<keyword evidence="1" id="KW-0472">Membrane</keyword>